<feature type="transmembrane region" description="Helical" evidence="5">
    <location>
        <begin position="94"/>
        <end position="118"/>
    </location>
</feature>
<organism evidence="7 8">
    <name type="scientific">Paraburkholderia agricolaris</name>
    <dbReference type="NCBI Taxonomy" id="2152888"/>
    <lineage>
        <taxon>Bacteria</taxon>
        <taxon>Pseudomonadati</taxon>
        <taxon>Pseudomonadota</taxon>
        <taxon>Betaproteobacteria</taxon>
        <taxon>Burkholderiales</taxon>
        <taxon>Burkholderiaceae</taxon>
        <taxon>Paraburkholderia</taxon>
    </lineage>
</organism>
<dbReference type="PIRSF" id="PIRSF006060">
    <property type="entry name" value="AA_transporter"/>
    <property type="match status" value="1"/>
</dbReference>
<evidence type="ECO:0000259" key="6">
    <source>
        <dbReference type="Pfam" id="PF00324"/>
    </source>
</evidence>
<protein>
    <submittedName>
        <fullName evidence="7">APC family permease</fullName>
    </submittedName>
</protein>
<gene>
    <name evidence="7" type="ORF">PQR66_30950</name>
</gene>
<comment type="subcellular location">
    <subcellularLocation>
        <location evidence="1">Membrane</location>
        <topology evidence="1">Multi-pass membrane protein</topology>
    </subcellularLocation>
</comment>
<dbReference type="RefSeq" id="WP_408332580.1">
    <property type="nucleotide sequence ID" value="NZ_JAQQFH010000030.1"/>
</dbReference>
<feature type="transmembrane region" description="Helical" evidence="5">
    <location>
        <begin position="51"/>
        <end position="73"/>
    </location>
</feature>
<dbReference type="InterPro" id="IPR004841">
    <property type="entry name" value="AA-permease/SLC12A_dom"/>
</dbReference>
<feature type="transmembrane region" description="Helical" evidence="5">
    <location>
        <begin position="378"/>
        <end position="401"/>
    </location>
</feature>
<keyword evidence="3 5" id="KW-1133">Transmembrane helix</keyword>
<keyword evidence="2 5" id="KW-0812">Transmembrane</keyword>
<feature type="transmembrane region" description="Helical" evidence="5">
    <location>
        <begin position="295"/>
        <end position="319"/>
    </location>
</feature>
<keyword evidence="4 5" id="KW-0472">Membrane</keyword>
<feature type="transmembrane region" description="Helical" evidence="5">
    <location>
        <begin position="442"/>
        <end position="462"/>
    </location>
</feature>
<feature type="transmembrane region" description="Helical" evidence="5">
    <location>
        <begin position="164"/>
        <end position="188"/>
    </location>
</feature>
<sequence>MNEVNGIAEVEVRSDGLGFAGLYAQALGSMAPPYNCIVVGSVIAALSGHGIAAAFLLAGFAMMFYGITIVSLADNVTSTGGLYGMVGSTLGRRAALWFGGALVLNGLFSIPATVVSAAYLLQLIVGAWAPSNVFAQSWLLWVAILTPLAFLVSYLGADVSARVVLTIIGCGMIAIVFLDVTIMAHVGLNAVPWSTLYEPTQGGAGRSGMMLSVGVAVITLAGSESAIYLAGEARNPKRHIPWAVYGSIGAAALFYLLTSLAFSAALPSNSLADLWGKNGPEVISKLGTTYISKGFAIATLSLVAASAFAGVISFINYIARVMLAMAEDRYLPASFAVLDSRQSPWISITVLAVLTVASFAIGYCMLGDRPDGAITFFTWLYFGVTLFLISNYILICVSAVVHGKSKGNSGLRTYIAPFVTLGIMLLATKAELTPLPPPPFDVASWFAIGLLAFVVIYAEWVVRGRVVEAKIPRS</sequence>
<dbReference type="Gene3D" id="1.20.1740.10">
    <property type="entry name" value="Amino acid/polyamine transporter I"/>
    <property type="match status" value="1"/>
</dbReference>
<comment type="caution">
    <text evidence="7">The sequence shown here is derived from an EMBL/GenBank/DDBJ whole genome shotgun (WGS) entry which is preliminary data.</text>
</comment>
<evidence type="ECO:0000256" key="2">
    <source>
        <dbReference type="ARBA" id="ARBA00022692"/>
    </source>
</evidence>
<evidence type="ECO:0000256" key="4">
    <source>
        <dbReference type="ARBA" id="ARBA00023136"/>
    </source>
</evidence>
<dbReference type="InterPro" id="IPR050367">
    <property type="entry name" value="APC_superfamily"/>
</dbReference>
<dbReference type="Pfam" id="PF00324">
    <property type="entry name" value="AA_permease"/>
    <property type="match status" value="1"/>
</dbReference>
<feature type="transmembrane region" description="Helical" evidence="5">
    <location>
        <begin position="208"/>
        <end position="230"/>
    </location>
</feature>
<evidence type="ECO:0000256" key="1">
    <source>
        <dbReference type="ARBA" id="ARBA00004141"/>
    </source>
</evidence>
<name>A0ABW8ZYN9_9BURK</name>
<dbReference type="EMBL" id="JAQQFN010000028">
    <property type="protein sequence ID" value="MFL9887488.1"/>
    <property type="molecule type" value="Genomic_DNA"/>
</dbReference>
<feature type="domain" description="Amino acid permease/ SLC12A" evidence="6">
    <location>
        <begin position="24"/>
        <end position="424"/>
    </location>
</feature>
<dbReference type="Proteomes" id="UP001629249">
    <property type="component" value="Unassembled WGS sequence"/>
</dbReference>
<feature type="transmembrane region" description="Helical" evidence="5">
    <location>
        <begin position="138"/>
        <end position="157"/>
    </location>
</feature>
<accession>A0ABW8ZYN9</accession>
<dbReference type="PANTHER" id="PTHR42770">
    <property type="entry name" value="AMINO ACID TRANSPORTER-RELATED"/>
    <property type="match status" value="1"/>
</dbReference>
<dbReference type="PANTHER" id="PTHR42770:SF11">
    <property type="entry name" value="INNER MEMBRANE TRANSPORT PROTEIN YBAT"/>
    <property type="match status" value="1"/>
</dbReference>
<evidence type="ECO:0000313" key="7">
    <source>
        <dbReference type="EMBL" id="MFL9887488.1"/>
    </source>
</evidence>
<evidence type="ECO:0000256" key="5">
    <source>
        <dbReference type="SAM" id="Phobius"/>
    </source>
</evidence>
<feature type="transmembrane region" description="Helical" evidence="5">
    <location>
        <begin position="242"/>
        <end position="266"/>
    </location>
</feature>
<evidence type="ECO:0000256" key="3">
    <source>
        <dbReference type="ARBA" id="ARBA00022989"/>
    </source>
</evidence>
<feature type="transmembrane region" description="Helical" evidence="5">
    <location>
        <begin position="345"/>
        <end position="366"/>
    </location>
</feature>
<proteinExistence type="predicted"/>
<reference evidence="7 8" key="1">
    <citation type="journal article" date="2024" name="Chem. Sci.">
        <title>Discovery of megapolipeptins by genome mining of a Burkholderiales bacteria collection.</title>
        <authorList>
            <person name="Paulo B.S."/>
            <person name="Recchia M.J.J."/>
            <person name="Lee S."/>
            <person name="Fergusson C.H."/>
            <person name="Romanowski S.B."/>
            <person name="Hernandez A."/>
            <person name="Krull N."/>
            <person name="Liu D.Y."/>
            <person name="Cavanagh H."/>
            <person name="Bos A."/>
            <person name="Gray C.A."/>
            <person name="Murphy B.T."/>
            <person name="Linington R.G."/>
            <person name="Eustaquio A.S."/>
        </authorList>
    </citation>
    <scope>NUCLEOTIDE SEQUENCE [LARGE SCALE GENOMIC DNA]</scope>
    <source>
        <strain evidence="7 8">RL16-012-BIC-B</strain>
    </source>
</reference>
<feature type="transmembrane region" description="Helical" evidence="5">
    <location>
        <begin position="413"/>
        <end position="430"/>
    </location>
</feature>
<evidence type="ECO:0000313" key="8">
    <source>
        <dbReference type="Proteomes" id="UP001629249"/>
    </source>
</evidence>
<keyword evidence="8" id="KW-1185">Reference proteome</keyword>